<feature type="compositionally biased region" description="Acidic residues" evidence="1">
    <location>
        <begin position="53"/>
        <end position="68"/>
    </location>
</feature>
<protein>
    <submittedName>
        <fullName evidence="2">Uncharacterized protein</fullName>
    </submittedName>
</protein>
<dbReference type="OrthoDB" id="5213759at2759"/>
<organism evidence="2 3">
    <name type="scientific">Niveomyces insectorum RCEF 264</name>
    <dbReference type="NCBI Taxonomy" id="1081102"/>
    <lineage>
        <taxon>Eukaryota</taxon>
        <taxon>Fungi</taxon>
        <taxon>Dikarya</taxon>
        <taxon>Ascomycota</taxon>
        <taxon>Pezizomycotina</taxon>
        <taxon>Sordariomycetes</taxon>
        <taxon>Hypocreomycetidae</taxon>
        <taxon>Hypocreales</taxon>
        <taxon>Cordycipitaceae</taxon>
        <taxon>Niveomyces</taxon>
    </lineage>
</organism>
<accession>A0A167TZD8</accession>
<reference evidence="2 3" key="1">
    <citation type="journal article" date="2016" name="Genome Biol. Evol.">
        <title>Divergent and convergent evolution of fungal pathogenicity.</title>
        <authorList>
            <person name="Shang Y."/>
            <person name="Xiao G."/>
            <person name="Zheng P."/>
            <person name="Cen K."/>
            <person name="Zhan S."/>
            <person name="Wang C."/>
        </authorList>
    </citation>
    <scope>NUCLEOTIDE SEQUENCE [LARGE SCALE GENOMIC DNA]</scope>
    <source>
        <strain evidence="2 3">RCEF 264</strain>
    </source>
</reference>
<evidence type="ECO:0000256" key="1">
    <source>
        <dbReference type="SAM" id="MobiDB-lite"/>
    </source>
</evidence>
<proteinExistence type="predicted"/>
<feature type="region of interest" description="Disordered" evidence="1">
    <location>
        <begin position="33"/>
        <end position="82"/>
    </location>
</feature>
<gene>
    <name evidence="2" type="ORF">SPI_05132</name>
</gene>
<keyword evidence="3" id="KW-1185">Reference proteome</keyword>
<feature type="compositionally biased region" description="Basic residues" evidence="1">
    <location>
        <begin position="238"/>
        <end position="255"/>
    </location>
</feature>
<feature type="compositionally biased region" description="Basic and acidic residues" evidence="1">
    <location>
        <begin position="33"/>
        <end position="52"/>
    </location>
</feature>
<name>A0A167TZD8_9HYPO</name>
<evidence type="ECO:0000313" key="2">
    <source>
        <dbReference type="EMBL" id="OAA61108.1"/>
    </source>
</evidence>
<sequence length="278" mass="30916">MEDDKDYDVELDDQLQAVYVPRLTAAAQAEAKEAERQRRFQERWMEKTKDESGDGDEEEDEEEADDDIGANFDGRDGGIPNANRDVRRLLDNIYLLHTKRPMPSANVGRRMVLLDRARRLAFGYVKPPPMTLLGGQDGGVNIAHFQTRRVRPPAVAAPPTNTSMWHTDEKGALVRHPRQPGDTDTPCRPPPANQFDPGPRPAKHRRRDKGEGKGIAREDHSDGSGGGGASSSCDGRSGSKRKRRDSRPSLRKRQKAAATHLLRQPIDSAVHAALRHFG</sequence>
<evidence type="ECO:0000313" key="3">
    <source>
        <dbReference type="Proteomes" id="UP000076874"/>
    </source>
</evidence>
<dbReference type="AlphaFoldDB" id="A0A167TZD8"/>
<feature type="compositionally biased region" description="Basic and acidic residues" evidence="1">
    <location>
        <begin position="208"/>
        <end position="222"/>
    </location>
</feature>
<comment type="caution">
    <text evidence="2">The sequence shown here is derived from an EMBL/GenBank/DDBJ whole genome shotgun (WGS) entry which is preliminary data.</text>
</comment>
<dbReference type="Proteomes" id="UP000076874">
    <property type="component" value="Unassembled WGS sequence"/>
</dbReference>
<feature type="region of interest" description="Disordered" evidence="1">
    <location>
        <begin position="174"/>
        <end position="264"/>
    </location>
</feature>
<dbReference type="EMBL" id="AZHD01000008">
    <property type="protein sequence ID" value="OAA61108.1"/>
    <property type="molecule type" value="Genomic_DNA"/>
</dbReference>